<comment type="caution">
    <text evidence="1">The sequence shown here is derived from an EMBL/GenBank/DDBJ whole genome shotgun (WGS) entry which is preliminary data.</text>
</comment>
<name>A0AAV4N2V7_9ARAC</name>
<dbReference type="AlphaFoldDB" id="A0AAV4N2V7"/>
<accession>A0AAV4N2V7</accession>
<gene>
    <name evidence="1" type="ORF">CDAR_254711</name>
</gene>
<reference evidence="1 2" key="1">
    <citation type="submission" date="2021-06" db="EMBL/GenBank/DDBJ databases">
        <title>Caerostris darwini draft genome.</title>
        <authorList>
            <person name="Kono N."/>
            <person name="Arakawa K."/>
        </authorList>
    </citation>
    <scope>NUCLEOTIDE SEQUENCE [LARGE SCALE GENOMIC DNA]</scope>
</reference>
<organism evidence="1 2">
    <name type="scientific">Caerostris darwini</name>
    <dbReference type="NCBI Taxonomy" id="1538125"/>
    <lineage>
        <taxon>Eukaryota</taxon>
        <taxon>Metazoa</taxon>
        <taxon>Ecdysozoa</taxon>
        <taxon>Arthropoda</taxon>
        <taxon>Chelicerata</taxon>
        <taxon>Arachnida</taxon>
        <taxon>Araneae</taxon>
        <taxon>Araneomorphae</taxon>
        <taxon>Entelegynae</taxon>
        <taxon>Araneoidea</taxon>
        <taxon>Araneidae</taxon>
        <taxon>Caerostris</taxon>
    </lineage>
</organism>
<protein>
    <submittedName>
        <fullName evidence="1">Uncharacterized protein</fullName>
    </submittedName>
</protein>
<sequence length="98" mass="11300">MARHKGKRSLNSKHFLYRPWDSLIKIQKVGGGTNKEKEESLLGKVAFSLSFLPLLQKNIFYDFWSAADEPDTQEKIQDSKQFSGYMDGILNTDWVSKD</sequence>
<evidence type="ECO:0000313" key="2">
    <source>
        <dbReference type="Proteomes" id="UP001054837"/>
    </source>
</evidence>
<dbReference type="EMBL" id="BPLQ01001156">
    <property type="protein sequence ID" value="GIX79150.1"/>
    <property type="molecule type" value="Genomic_DNA"/>
</dbReference>
<dbReference type="Proteomes" id="UP001054837">
    <property type="component" value="Unassembled WGS sequence"/>
</dbReference>
<keyword evidence="2" id="KW-1185">Reference proteome</keyword>
<proteinExistence type="predicted"/>
<evidence type="ECO:0000313" key="1">
    <source>
        <dbReference type="EMBL" id="GIX79150.1"/>
    </source>
</evidence>